<evidence type="ECO:0000256" key="3">
    <source>
        <dbReference type="ARBA" id="ARBA00022989"/>
    </source>
</evidence>
<feature type="transmembrane region" description="Helical" evidence="7">
    <location>
        <begin position="213"/>
        <end position="233"/>
    </location>
</feature>
<feature type="compositionally biased region" description="Low complexity" evidence="6">
    <location>
        <begin position="304"/>
        <end position="314"/>
    </location>
</feature>
<keyword evidence="4 7" id="KW-0472">Membrane</keyword>
<keyword evidence="2 7" id="KW-0812">Transmembrane</keyword>
<feature type="transmembrane region" description="Helical" evidence="7">
    <location>
        <begin position="52"/>
        <end position="73"/>
    </location>
</feature>
<reference evidence="9" key="1">
    <citation type="submission" date="2022-07" db="EMBL/GenBank/DDBJ databases">
        <title>Fungi with potential for degradation of polypropylene.</title>
        <authorList>
            <person name="Gostincar C."/>
        </authorList>
    </citation>
    <scope>NUCLEOTIDE SEQUENCE</scope>
    <source>
        <strain evidence="9">EXF-13308</strain>
    </source>
</reference>
<comment type="subcellular location">
    <subcellularLocation>
        <location evidence="1">Membrane</location>
        <topology evidence="1">Multi-pass membrane protein</topology>
    </subcellularLocation>
</comment>
<organism evidence="9 10">
    <name type="scientific">Pleurostoma richardsiae</name>
    <dbReference type="NCBI Taxonomy" id="41990"/>
    <lineage>
        <taxon>Eukaryota</taxon>
        <taxon>Fungi</taxon>
        <taxon>Dikarya</taxon>
        <taxon>Ascomycota</taxon>
        <taxon>Pezizomycotina</taxon>
        <taxon>Sordariomycetes</taxon>
        <taxon>Sordariomycetidae</taxon>
        <taxon>Calosphaeriales</taxon>
        <taxon>Pleurostomataceae</taxon>
        <taxon>Pleurostoma</taxon>
    </lineage>
</organism>
<proteinExistence type="inferred from homology"/>
<evidence type="ECO:0000313" key="10">
    <source>
        <dbReference type="Proteomes" id="UP001174694"/>
    </source>
</evidence>
<dbReference type="Pfam" id="PF20684">
    <property type="entry name" value="Fung_rhodopsin"/>
    <property type="match status" value="1"/>
</dbReference>
<feature type="transmembrane region" description="Helical" evidence="7">
    <location>
        <begin position="131"/>
        <end position="151"/>
    </location>
</feature>
<feature type="domain" description="Rhodopsin" evidence="8">
    <location>
        <begin position="36"/>
        <end position="275"/>
    </location>
</feature>
<dbReference type="InterPro" id="IPR052337">
    <property type="entry name" value="SAT4-like"/>
</dbReference>
<evidence type="ECO:0000256" key="1">
    <source>
        <dbReference type="ARBA" id="ARBA00004141"/>
    </source>
</evidence>
<evidence type="ECO:0000256" key="4">
    <source>
        <dbReference type="ARBA" id="ARBA00023136"/>
    </source>
</evidence>
<keyword evidence="10" id="KW-1185">Reference proteome</keyword>
<feature type="transmembrane region" description="Helical" evidence="7">
    <location>
        <begin position="101"/>
        <end position="119"/>
    </location>
</feature>
<evidence type="ECO:0000256" key="7">
    <source>
        <dbReference type="SAM" id="Phobius"/>
    </source>
</evidence>
<dbReference type="Proteomes" id="UP001174694">
    <property type="component" value="Unassembled WGS sequence"/>
</dbReference>
<gene>
    <name evidence="9" type="ORF">NKR23_g5678</name>
</gene>
<protein>
    <submittedName>
        <fullName evidence="9">Integral membrane protein</fullName>
    </submittedName>
</protein>
<evidence type="ECO:0000256" key="5">
    <source>
        <dbReference type="ARBA" id="ARBA00038359"/>
    </source>
</evidence>
<evidence type="ECO:0000313" key="9">
    <source>
        <dbReference type="EMBL" id="KAJ9144980.1"/>
    </source>
</evidence>
<keyword evidence="3 7" id="KW-1133">Transmembrane helix</keyword>
<feature type="region of interest" description="Disordered" evidence="6">
    <location>
        <begin position="285"/>
        <end position="315"/>
    </location>
</feature>
<feature type="transmembrane region" description="Helical" evidence="7">
    <location>
        <begin position="20"/>
        <end position="40"/>
    </location>
</feature>
<feature type="transmembrane region" description="Helical" evidence="7">
    <location>
        <begin position="179"/>
        <end position="201"/>
    </location>
</feature>
<dbReference type="EMBL" id="JANBVO010000015">
    <property type="protein sequence ID" value="KAJ9144980.1"/>
    <property type="molecule type" value="Genomic_DNA"/>
</dbReference>
<evidence type="ECO:0000259" key="8">
    <source>
        <dbReference type="Pfam" id="PF20684"/>
    </source>
</evidence>
<evidence type="ECO:0000256" key="6">
    <source>
        <dbReference type="SAM" id="MobiDB-lite"/>
    </source>
</evidence>
<name>A0AA38RYX2_9PEZI</name>
<dbReference type="AlphaFoldDB" id="A0AA38RYX2"/>
<comment type="similarity">
    <text evidence="5">Belongs to the SAT4 family.</text>
</comment>
<sequence>MDPRDFDFSKTAGWKGYLQRDLNACLIAFSTVFVTLRLYVRAFMNKALGRDDLMTGIAYICLVAFSALEIRAVGYGSGAHMNLIPEYFIPKFFEALTTQHLMYFWCVGLMRIAIVAFLLRLSQDKLYKRLVYGTGAVITVQTITCFLFRLLECKHISDLWKPPGSGPCMSKNSEAIMMWTHAAVGIAVDVTLLALPIWVIHSKMIFSAKTIRVMLIFTVGIFASATGIVRLAIMARTNFADDTTYKMSTIAFWTDLEGHVGLWCACFPALQPLVRLLSYRLGLRSSPESSGKKSGYGTQGPGASGSRSRAGTGAWKVTRSTSGYVRSGSGVDVGSVETDFDASSRRGIVADAQGGTVVELSDVEPREVPPAGTIHRKTEIRMQVEDKSFYAD</sequence>
<accession>A0AA38RYX2</accession>
<evidence type="ECO:0000256" key="2">
    <source>
        <dbReference type="ARBA" id="ARBA00022692"/>
    </source>
</evidence>
<dbReference type="PANTHER" id="PTHR33048">
    <property type="entry name" value="PTH11-LIKE INTEGRAL MEMBRANE PROTEIN (AFU_ORTHOLOGUE AFUA_5G11245)"/>
    <property type="match status" value="1"/>
</dbReference>
<dbReference type="PANTHER" id="PTHR33048:SF47">
    <property type="entry name" value="INTEGRAL MEMBRANE PROTEIN-RELATED"/>
    <property type="match status" value="1"/>
</dbReference>
<dbReference type="InterPro" id="IPR049326">
    <property type="entry name" value="Rhodopsin_dom_fungi"/>
</dbReference>
<dbReference type="GO" id="GO:0016020">
    <property type="term" value="C:membrane"/>
    <property type="evidence" value="ECO:0007669"/>
    <property type="project" value="UniProtKB-SubCell"/>
</dbReference>
<comment type="caution">
    <text evidence="9">The sequence shown here is derived from an EMBL/GenBank/DDBJ whole genome shotgun (WGS) entry which is preliminary data.</text>
</comment>